<reference evidence="1 2" key="1">
    <citation type="submission" date="2014-04" db="EMBL/GenBank/DDBJ databases">
        <title>Draft genome sequence of Photobacterium halotolerans S2753: a solonamide, ngercheumicin and holomycin producer.</title>
        <authorList>
            <person name="Machado H.R."/>
            <person name="Gram L."/>
        </authorList>
    </citation>
    <scope>NUCLEOTIDE SEQUENCE [LARGE SCALE GENOMIC DNA]</scope>
    <source>
        <strain evidence="1 2">S2753</strain>
    </source>
</reference>
<name>A0A066RL68_9GAMM</name>
<dbReference type="STRING" id="1654360.EA58_20665"/>
<dbReference type="Proteomes" id="UP000027192">
    <property type="component" value="Unassembled WGS sequence"/>
</dbReference>
<evidence type="ECO:0000313" key="1">
    <source>
        <dbReference type="EMBL" id="KDM89866.1"/>
    </source>
</evidence>
<comment type="caution">
    <text evidence="1">The sequence shown here is derived from an EMBL/GenBank/DDBJ whole genome shotgun (WGS) entry which is preliminary data.</text>
</comment>
<dbReference type="EMBL" id="JMIB01000043">
    <property type="protein sequence ID" value="KDM89866.1"/>
    <property type="molecule type" value="Genomic_DNA"/>
</dbReference>
<evidence type="ECO:0000313" key="2">
    <source>
        <dbReference type="Proteomes" id="UP000027192"/>
    </source>
</evidence>
<dbReference type="AlphaFoldDB" id="A0A066RL68"/>
<protein>
    <submittedName>
        <fullName evidence="1">Uncharacterized protein</fullName>
    </submittedName>
</protein>
<sequence length="90" mass="10341">MNNHQFNALETLDLRAHRSLKNLEQAYHELHIAWAGLKESYEGQGAEEADMQFQLLAGQVSEYQHTLEKLMMQCSREIAELKEKGEAHAT</sequence>
<proteinExistence type="predicted"/>
<keyword evidence="2" id="KW-1185">Reference proteome</keyword>
<gene>
    <name evidence="1" type="ORF">EA58_20665</name>
</gene>
<dbReference type="OrthoDB" id="5918383at2"/>
<dbReference type="RefSeq" id="WP_036756931.1">
    <property type="nucleotide sequence ID" value="NZ_JAGSGC010000018.1"/>
</dbReference>
<accession>A0A066RL68</accession>
<organism evidence="1 2">
    <name type="scientific">Photobacterium galatheae</name>
    <dbReference type="NCBI Taxonomy" id="1654360"/>
    <lineage>
        <taxon>Bacteria</taxon>
        <taxon>Pseudomonadati</taxon>
        <taxon>Pseudomonadota</taxon>
        <taxon>Gammaproteobacteria</taxon>
        <taxon>Vibrionales</taxon>
        <taxon>Vibrionaceae</taxon>
        <taxon>Photobacterium</taxon>
    </lineage>
</organism>